<dbReference type="CDD" id="cd05566">
    <property type="entry name" value="PTS_IIB_galactitol"/>
    <property type="match status" value="1"/>
</dbReference>
<dbReference type="AlphaFoldDB" id="A0A0E4CRT3"/>
<dbReference type="Gene3D" id="3.40.50.2300">
    <property type="match status" value="1"/>
</dbReference>
<dbReference type="STRING" id="1608583.BN1356_00107"/>
<evidence type="ECO:0000259" key="2">
    <source>
        <dbReference type="PROSITE" id="PS51099"/>
    </source>
</evidence>
<gene>
    <name evidence="3" type="ORF">BN1356_00107</name>
</gene>
<dbReference type="GO" id="GO:0009401">
    <property type="term" value="P:phosphoenolpyruvate-dependent sugar phosphotransferase system"/>
    <property type="evidence" value="ECO:0007669"/>
    <property type="project" value="InterPro"/>
</dbReference>
<accession>A0A0E4CRT3</accession>
<reference evidence="4" key="1">
    <citation type="submission" date="2015-03" db="EMBL/GenBank/DDBJ databases">
        <authorList>
            <person name="Urmite Genomes"/>
        </authorList>
    </citation>
    <scope>NUCLEOTIDE SEQUENCE [LARGE SCALE GENOMIC DNA]</scope>
    <source>
        <strain evidence="4">FF10</strain>
    </source>
</reference>
<proteinExistence type="predicted"/>
<evidence type="ECO:0000313" key="3">
    <source>
        <dbReference type="EMBL" id="CQR23740.1"/>
    </source>
</evidence>
<dbReference type="OrthoDB" id="6505030at2"/>
<keyword evidence="1" id="KW-0808">Transferase</keyword>
<dbReference type="InterPro" id="IPR003501">
    <property type="entry name" value="PTS_EIIB_2/3"/>
</dbReference>
<evidence type="ECO:0000313" key="4">
    <source>
        <dbReference type="Proteomes" id="UP000198604"/>
    </source>
</evidence>
<dbReference type="GO" id="GO:0008982">
    <property type="term" value="F:protein-N(PI)-phosphohistidine-sugar phosphotransferase activity"/>
    <property type="evidence" value="ECO:0007669"/>
    <property type="project" value="InterPro"/>
</dbReference>
<dbReference type="InterPro" id="IPR036095">
    <property type="entry name" value="PTS_EIIB-like_sf"/>
</dbReference>
<sequence length="97" mass="10499">MAKLKVLVACGAGIATSTVVMKRVEDLFKKNNIDVDIIQIKISEAKSREADAHMLITTTILPGEFKIPAIKAMAYLTGINADKVDEQVLSTAREILG</sequence>
<name>A0A0E4CRT3_9STRE</name>
<dbReference type="EMBL" id="CTEN01000001">
    <property type="protein sequence ID" value="CQR23740.1"/>
    <property type="molecule type" value="Genomic_DNA"/>
</dbReference>
<keyword evidence="4" id="KW-1185">Reference proteome</keyword>
<dbReference type="PROSITE" id="PS51099">
    <property type="entry name" value="PTS_EIIB_TYPE_2"/>
    <property type="match status" value="1"/>
</dbReference>
<dbReference type="SUPFAM" id="SSF52794">
    <property type="entry name" value="PTS system IIB component-like"/>
    <property type="match status" value="1"/>
</dbReference>
<dbReference type="InterPro" id="IPR013011">
    <property type="entry name" value="PTS_EIIB_2"/>
</dbReference>
<feature type="domain" description="PTS EIIB type-2" evidence="2">
    <location>
        <begin position="4"/>
        <end position="96"/>
    </location>
</feature>
<evidence type="ECO:0000256" key="1">
    <source>
        <dbReference type="ARBA" id="ARBA00022679"/>
    </source>
</evidence>
<dbReference type="RefSeq" id="WP_093649492.1">
    <property type="nucleotide sequence ID" value="NZ_CTEN01000001.1"/>
</dbReference>
<organism evidence="3 4">
    <name type="scientific">Streptococcus varani</name>
    <dbReference type="NCBI Taxonomy" id="1608583"/>
    <lineage>
        <taxon>Bacteria</taxon>
        <taxon>Bacillati</taxon>
        <taxon>Bacillota</taxon>
        <taxon>Bacilli</taxon>
        <taxon>Lactobacillales</taxon>
        <taxon>Streptococcaceae</taxon>
        <taxon>Streptococcus</taxon>
    </lineage>
</organism>
<dbReference type="Proteomes" id="UP000198604">
    <property type="component" value="Unassembled WGS sequence"/>
</dbReference>
<dbReference type="Pfam" id="PF02302">
    <property type="entry name" value="PTS_IIB"/>
    <property type="match status" value="1"/>
</dbReference>
<protein>
    <submittedName>
        <fullName evidence="3">PTS system galactitol-specific transporter subunit IIB</fullName>
    </submittedName>
</protein>